<organism evidence="2">
    <name type="scientific">Aureimonas altamirensis</name>
    <dbReference type="NCBI Taxonomy" id="370622"/>
    <lineage>
        <taxon>Bacteria</taxon>
        <taxon>Pseudomonadati</taxon>
        <taxon>Pseudomonadota</taxon>
        <taxon>Alphaproteobacteria</taxon>
        <taxon>Hyphomicrobiales</taxon>
        <taxon>Aurantimonadaceae</taxon>
        <taxon>Aureimonas</taxon>
    </lineage>
</organism>
<proteinExistence type="predicted"/>
<accession>A0A0P0YWZ4</accession>
<evidence type="ECO:0000313" key="2">
    <source>
        <dbReference type="EMBL" id="BAT26072.1"/>
    </source>
</evidence>
<dbReference type="InterPro" id="IPR053058">
    <property type="entry name" value="Mulikevirus_tape_measure"/>
</dbReference>
<dbReference type="PANTHER" id="PTHR38812:SF2">
    <property type="entry name" value="MU-LIKE PROPHAGE FLUMU PROTEIN GP42"/>
    <property type="match status" value="1"/>
</dbReference>
<evidence type="ECO:0000259" key="1">
    <source>
        <dbReference type="Pfam" id="PF20155"/>
    </source>
</evidence>
<protein>
    <recommendedName>
        <fullName evidence="1">Tape measure protein N-terminal domain-containing protein</fullName>
    </recommendedName>
</protein>
<reference evidence="2" key="1">
    <citation type="journal article" date="2015" name="Proc. Natl. Acad. Sci. U.S.A.">
        <title>Bacterial clade with the ribosomal RNA operon on a small plasmid rather than the chromosome.</title>
        <authorList>
            <person name="Anda M."/>
            <person name="Ohtsubo Y."/>
            <person name="Okubo T."/>
            <person name="Sugawara M."/>
            <person name="Nagata Y."/>
            <person name="Tsuda M."/>
            <person name="Minamisawa K."/>
            <person name="Mitsui H."/>
        </authorList>
    </citation>
    <scope>NUCLEOTIDE SEQUENCE</scope>
    <source>
        <strain evidence="2">DSM 21988</strain>
    </source>
</reference>
<name>A0A0P0YWZ4_9HYPH</name>
<feature type="domain" description="Tape measure protein N-terminal" evidence="1">
    <location>
        <begin position="73"/>
        <end position="248"/>
    </location>
</feature>
<dbReference type="AlphaFoldDB" id="A0A0P0YWZ4"/>
<dbReference type="InterPro" id="IPR013491">
    <property type="entry name" value="Tape_meas_N"/>
</dbReference>
<dbReference type="EMBL" id="LC066371">
    <property type="protein sequence ID" value="BAT26072.1"/>
    <property type="molecule type" value="Genomic_DNA"/>
</dbReference>
<dbReference type="Pfam" id="PF20155">
    <property type="entry name" value="TMP_3"/>
    <property type="match status" value="1"/>
</dbReference>
<dbReference type="PANTHER" id="PTHR38812">
    <property type="entry name" value="MU-LIKE PROPHAGE FLUMU PROTEIN GP42"/>
    <property type="match status" value="1"/>
</dbReference>
<sequence>MHMIVDELIAVLGFDLKGEGDLKRFNDGLDKAEHGARAFAGSLAKVGLVVAGAFAAIGGANALGRMGGDFLASLVQTGAQFEKLEATLTVIEGSSERAAQAMAWIREFAVETPYELAEVSEAFVRMRAYGLDPMDGSFKNIGDAASAMGKSLMDGVEAIADAVTGENERLKSFGVRASVEGEQITYRWTQNGQEMSKTVRKNSTEITAALMEIFGRFDGAMEAQGKTWEGLTARMSDNWQSFLQDVNDSGYYDSIKRRLETVLDVWQGWERSGAITRVAQGISGFLVGSMNTAAHLATQAYRIGAGFFYAARGIVDLTSKVTGLSRSMAAAGLGIGLIASSALGRGALIALAKRVPMIAALFVLDDLMSGLAGDRSVIGSLEGGEEALQNIREAFTEITSAADELATAINEVFGVVAVPGQGQLGALIEAFKGLVSSGAVRLLNNIADGWRMIIAVMRTWFELMTNPEAVFTRFADAAIAQIDRIVAAIDEATGGLITKFRAMFGAEPVAQEAPNPGVRVGGGASRSRAPVANFEPDAGLVRDGMVQAEGMRAEYGVGEDRMIGAAQGVAGFLSKMNTAASINGAIDALRNFMEPATQARRAMDDLERGVMAKIDADITPLTTKIAAAKAAIEGLRTAAASLGASPRGLSVPPARIATGAAQP</sequence>